<keyword evidence="3" id="KW-1185">Reference proteome</keyword>
<feature type="non-terminal residue" evidence="2">
    <location>
        <position position="125"/>
    </location>
</feature>
<protein>
    <submittedName>
        <fullName evidence="2">Uncharacterized protein</fullName>
    </submittedName>
</protein>
<dbReference type="Proteomes" id="UP000837857">
    <property type="component" value="Chromosome 21"/>
</dbReference>
<name>A0ABN8IEM6_9NEOP</name>
<feature type="region of interest" description="Disordered" evidence="1">
    <location>
        <begin position="28"/>
        <end position="55"/>
    </location>
</feature>
<accession>A0ABN8IEM6</accession>
<organism evidence="2 3">
    <name type="scientific">Iphiclides podalirius</name>
    <name type="common">scarce swallowtail</name>
    <dbReference type="NCBI Taxonomy" id="110791"/>
    <lineage>
        <taxon>Eukaryota</taxon>
        <taxon>Metazoa</taxon>
        <taxon>Ecdysozoa</taxon>
        <taxon>Arthropoda</taxon>
        <taxon>Hexapoda</taxon>
        <taxon>Insecta</taxon>
        <taxon>Pterygota</taxon>
        <taxon>Neoptera</taxon>
        <taxon>Endopterygota</taxon>
        <taxon>Lepidoptera</taxon>
        <taxon>Glossata</taxon>
        <taxon>Ditrysia</taxon>
        <taxon>Papilionoidea</taxon>
        <taxon>Papilionidae</taxon>
        <taxon>Papilioninae</taxon>
        <taxon>Iphiclides</taxon>
    </lineage>
</organism>
<evidence type="ECO:0000256" key="1">
    <source>
        <dbReference type="SAM" id="MobiDB-lite"/>
    </source>
</evidence>
<evidence type="ECO:0000313" key="3">
    <source>
        <dbReference type="Proteomes" id="UP000837857"/>
    </source>
</evidence>
<feature type="compositionally biased region" description="Polar residues" evidence="1">
    <location>
        <begin position="28"/>
        <end position="39"/>
    </location>
</feature>
<evidence type="ECO:0000313" key="2">
    <source>
        <dbReference type="EMBL" id="CAH2054320.1"/>
    </source>
</evidence>
<dbReference type="EMBL" id="OW152833">
    <property type="protein sequence ID" value="CAH2054320.1"/>
    <property type="molecule type" value="Genomic_DNA"/>
</dbReference>
<proteinExistence type="predicted"/>
<sequence length="125" mass="13806">MGCQVTALSKSVTPVLIRAKISIRRRTSLASAPVPQTRQPPDELPGRPAAHPNERNANIRTIVHANVFTYSVPIAIFYPLPVPLAIFLVPHSVVPNFNRISLCGCVLQSTCRFDAERFLTLLLCF</sequence>
<gene>
    <name evidence="2" type="ORF">IPOD504_LOCUS8578</name>
</gene>
<reference evidence="2" key="1">
    <citation type="submission" date="2022-03" db="EMBL/GenBank/DDBJ databases">
        <authorList>
            <person name="Martin H S."/>
        </authorList>
    </citation>
    <scope>NUCLEOTIDE SEQUENCE</scope>
</reference>